<evidence type="ECO:0000256" key="2">
    <source>
        <dbReference type="ARBA" id="ARBA00023125"/>
    </source>
</evidence>
<dbReference type="SUPFAM" id="SSF51215">
    <property type="entry name" value="Regulatory protein AraC"/>
    <property type="match status" value="1"/>
</dbReference>
<accession>A0ABW6ABI2</accession>
<dbReference type="PANTHER" id="PTHR43280:SF2">
    <property type="entry name" value="HTH-TYPE TRANSCRIPTIONAL REGULATOR EXSA"/>
    <property type="match status" value="1"/>
</dbReference>
<feature type="domain" description="HTH araC/xylS-type" evidence="4">
    <location>
        <begin position="188"/>
        <end position="287"/>
    </location>
</feature>
<dbReference type="InterPro" id="IPR003313">
    <property type="entry name" value="AraC-bd"/>
</dbReference>
<comment type="caution">
    <text evidence="5">The sequence shown here is derived from an EMBL/GenBank/DDBJ whole genome shotgun (WGS) entry which is preliminary data.</text>
</comment>
<evidence type="ECO:0000256" key="3">
    <source>
        <dbReference type="ARBA" id="ARBA00023163"/>
    </source>
</evidence>
<evidence type="ECO:0000256" key="1">
    <source>
        <dbReference type="ARBA" id="ARBA00023015"/>
    </source>
</evidence>
<keyword evidence="2" id="KW-0238">DNA-binding</keyword>
<dbReference type="InterPro" id="IPR009057">
    <property type="entry name" value="Homeodomain-like_sf"/>
</dbReference>
<gene>
    <name evidence="5" type="ORF">ACFS6H_19175</name>
</gene>
<dbReference type="SMART" id="SM00342">
    <property type="entry name" value="HTH_ARAC"/>
    <property type="match status" value="1"/>
</dbReference>
<dbReference type="SUPFAM" id="SSF46689">
    <property type="entry name" value="Homeodomain-like"/>
    <property type="match status" value="2"/>
</dbReference>
<dbReference type="Pfam" id="PF12833">
    <property type="entry name" value="HTH_18"/>
    <property type="match status" value="1"/>
</dbReference>
<dbReference type="EMBL" id="JBHUOZ010000003">
    <property type="protein sequence ID" value="MFD2921850.1"/>
    <property type="molecule type" value="Genomic_DNA"/>
</dbReference>
<dbReference type="PROSITE" id="PS00041">
    <property type="entry name" value="HTH_ARAC_FAMILY_1"/>
    <property type="match status" value="1"/>
</dbReference>
<name>A0ABW6ABI2_9BACT</name>
<dbReference type="InterPro" id="IPR037923">
    <property type="entry name" value="HTH-like"/>
</dbReference>
<proteinExistence type="predicted"/>
<dbReference type="RefSeq" id="WP_386102958.1">
    <property type="nucleotide sequence ID" value="NZ_JBHUOZ010000003.1"/>
</dbReference>
<dbReference type="Pfam" id="PF02311">
    <property type="entry name" value="AraC_binding"/>
    <property type="match status" value="1"/>
</dbReference>
<evidence type="ECO:0000313" key="6">
    <source>
        <dbReference type="Proteomes" id="UP001597511"/>
    </source>
</evidence>
<sequence>MKPLQFTVPVTAEKTIMVQEDKVPHFYPHLHKHKEAQLVWIVKGQGTLIADNTMHLFEPGDIFLIAPNQAHVFKGSESDMAVATHDTIHTISVFYDPNGNLSKLLELPELVQLNGFLKEYKGGFKLDPAYFRLVSQKIKLLKEASHMDQLFHFLSLLRIFCKMNPRPQSLSSVPTYEKTGEREGVRMEHIYNYIMLHYHRDVTLEEVAAEAHMTSQAFCRYFKKHTGVTFVTFLNQMRISEACKQLTVGKYNSISSVAYNSGFNSITNFNRVFKSIAGTSPKEYLDKYKKNLA</sequence>
<dbReference type="PANTHER" id="PTHR43280">
    <property type="entry name" value="ARAC-FAMILY TRANSCRIPTIONAL REGULATOR"/>
    <property type="match status" value="1"/>
</dbReference>
<dbReference type="Proteomes" id="UP001597511">
    <property type="component" value="Unassembled WGS sequence"/>
</dbReference>
<dbReference type="InterPro" id="IPR018062">
    <property type="entry name" value="HTH_AraC-typ_CS"/>
</dbReference>
<organism evidence="5 6">
    <name type="scientific">Terrimonas rubra</name>
    <dbReference type="NCBI Taxonomy" id="1035890"/>
    <lineage>
        <taxon>Bacteria</taxon>
        <taxon>Pseudomonadati</taxon>
        <taxon>Bacteroidota</taxon>
        <taxon>Chitinophagia</taxon>
        <taxon>Chitinophagales</taxon>
        <taxon>Chitinophagaceae</taxon>
        <taxon>Terrimonas</taxon>
    </lineage>
</organism>
<reference evidence="6" key="1">
    <citation type="journal article" date="2019" name="Int. J. Syst. Evol. Microbiol.">
        <title>The Global Catalogue of Microorganisms (GCM) 10K type strain sequencing project: providing services to taxonomists for standard genome sequencing and annotation.</title>
        <authorList>
            <consortium name="The Broad Institute Genomics Platform"/>
            <consortium name="The Broad Institute Genome Sequencing Center for Infectious Disease"/>
            <person name="Wu L."/>
            <person name="Ma J."/>
        </authorList>
    </citation>
    <scope>NUCLEOTIDE SEQUENCE [LARGE SCALE GENOMIC DNA]</scope>
    <source>
        <strain evidence="6">KCTC 23299</strain>
    </source>
</reference>
<evidence type="ECO:0000313" key="5">
    <source>
        <dbReference type="EMBL" id="MFD2921850.1"/>
    </source>
</evidence>
<keyword evidence="6" id="KW-1185">Reference proteome</keyword>
<dbReference type="InterPro" id="IPR018060">
    <property type="entry name" value="HTH_AraC"/>
</dbReference>
<dbReference type="PROSITE" id="PS01124">
    <property type="entry name" value="HTH_ARAC_FAMILY_2"/>
    <property type="match status" value="1"/>
</dbReference>
<dbReference type="Gene3D" id="1.10.10.60">
    <property type="entry name" value="Homeodomain-like"/>
    <property type="match status" value="2"/>
</dbReference>
<keyword evidence="3" id="KW-0804">Transcription</keyword>
<keyword evidence="1" id="KW-0805">Transcription regulation</keyword>
<protein>
    <submittedName>
        <fullName evidence="5">Helix-turn-helix domain-containing protein</fullName>
    </submittedName>
</protein>
<evidence type="ECO:0000259" key="4">
    <source>
        <dbReference type="PROSITE" id="PS01124"/>
    </source>
</evidence>
<dbReference type="Gene3D" id="2.60.120.10">
    <property type="entry name" value="Jelly Rolls"/>
    <property type="match status" value="1"/>
</dbReference>
<dbReference type="InterPro" id="IPR014710">
    <property type="entry name" value="RmlC-like_jellyroll"/>
</dbReference>